<evidence type="ECO:0000313" key="2">
    <source>
        <dbReference type="EMBL" id="KZT61398.1"/>
    </source>
</evidence>
<feature type="domain" description="Helitron helicase-like" evidence="1">
    <location>
        <begin position="10"/>
        <end position="174"/>
    </location>
</feature>
<evidence type="ECO:0000313" key="3">
    <source>
        <dbReference type="Proteomes" id="UP000076842"/>
    </source>
</evidence>
<dbReference type="Proteomes" id="UP000076842">
    <property type="component" value="Unassembled WGS sequence"/>
</dbReference>
<name>A0A165J5G3_9BASI</name>
<dbReference type="InParanoid" id="A0A165J5G3"/>
<dbReference type="PANTHER" id="PTHR45786">
    <property type="entry name" value="DNA BINDING PROTEIN-LIKE"/>
    <property type="match status" value="1"/>
</dbReference>
<accession>A0A165J5G3</accession>
<evidence type="ECO:0000259" key="1">
    <source>
        <dbReference type="Pfam" id="PF14214"/>
    </source>
</evidence>
<dbReference type="InterPro" id="IPR025476">
    <property type="entry name" value="Helitron_helicase-like"/>
</dbReference>
<dbReference type="AlphaFoldDB" id="A0A165J5G3"/>
<dbReference type="Pfam" id="PF14214">
    <property type="entry name" value="Helitron_like_N"/>
    <property type="match status" value="1"/>
</dbReference>
<gene>
    <name evidence="2" type="ORF">CALCODRAFT_526506</name>
</gene>
<keyword evidence="3" id="KW-1185">Reference proteome</keyword>
<dbReference type="OrthoDB" id="3366231at2759"/>
<organism evidence="2 3">
    <name type="scientific">Calocera cornea HHB12733</name>
    <dbReference type="NCBI Taxonomy" id="1353952"/>
    <lineage>
        <taxon>Eukaryota</taxon>
        <taxon>Fungi</taxon>
        <taxon>Dikarya</taxon>
        <taxon>Basidiomycota</taxon>
        <taxon>Agaricomycotina</taxon>
        <taxon>Dacrymycetes</taxon>
        <taxon>Dacrymycetales</taxon>
        <taxon>Dacrymycetaceae</taxon>
        <taxon>Calocera</taxon>
    </lineage>
</organism>
<sequence>MTQLEWYRTRLVTEERFLQFGRLTNEYLCDMYSRVQEQTLDYIRRARIVLAEARPPADHGAADAEPIDIELPASFTGSRRWASEQTADSLALARLDGKASLFATMTCNPNWPEIVEKLRPGQNASDIPMIVARVFKLRLQHFHHLLHTRLGRIVYIVHVVEFQKRGLPHAHIVLKVCHA</sequence>
<dbReference type="PANTHER" id="PTHR45786:SF74">
    <property type="entry name" value="ATP-DEPENDENT DNA HELICASE"/>
    <property type="match status" value="1"/>
</dbReference>
<dbReference type="STRING" id="1353952.A0A165J5G3"/>
<feature type="non-terminal residue" evidence="2">
    <location>
        <position position="179"/>
    </location>
</feature>
<reference evidence="2 3" key="1">
    <citation type="journal article" date="2016" name="Mol. Biol. Evol.">
        <title>Comparative Genomics of Early-Diverging Mushroom-Forming Fungi Provides Insights into the Origins of Lignocellulose Decay Capabilities.</title>
        <authorList>
            <person name="Nagy L.G."/>
            <person name="Riley R."/>
            <person name="Tritt A."/>
            <person name="Adam C."/>
            <person name="Daum C."/>
            <person name="Floudas D."/>
            <person name="Sun H."/>
            <person name="Yadav J.S."/>
            <person name="Pangilinan J."/>
            <person name="Larsson K.H."/>
            <person name="Matsuura K."/>
            <person name="Barry K."/>
            <person name="Labutti K."/>
            <person name="Kuo R."/>
            <person name="Ohm R.A."/>
            <person name="Bhattacharya S.S."/>
            <person name="Shirouzu T."/>
            <person name="Yoshinaga Y."/>
            <person name="Martin F.M."/>
            <person name="Grigoriev I.V."/>
            <person name="Hibbett D.S."/>
        </authorList>
    </citation>
    <scope>NUCLEOTIDE SEQUENCE [LARGE SCALE GENOMIC DNA]</scope>
    <source>
        <strain evidence="2 3">HHB12733</strain>
    </source>
</reference>
<dbReference type="EMBL" id="KV423923">
    <property type="protein sequence ID" value="KZT61398.1"/>
    <property type="molecule type" value="Genomic_DNA"/>
</dbReference>
<protein>
    <recommendedName>
        <fullName evidence="1">Helitron helicase-like domain-containing protein</fullName>
    </recommendedName>
</protein>
<proteinExistence type="predicted"/>